<comment type="caution">
    <text evidence="7">The sequence shown here is derived from an EMBL/GenBank/DDBJ whole genome shotgun (WGS) entry which is preliminary data.</text>
</comment>
<dbReference type="EC" id="6.3.4.16" evidence="4"/>
<feature type="domain" description="Carbamoyl phosphate synthase ATP-binding" evidence="6">
    <location>
        <begin position="31"/>
        <end position="45"/>
    </location>
</feature>
<dbReference type="GO" id="GO:0005524">
    <property type="term" value="F:ATP binding"/>
    <property type="evidence" value="ECO:0007669"/>
    <property type="project" value="UniProtKB-KW"/>
</dbReference>
<dbReference type="AlphaFoldDB" id="A0A7J6M3Z6"/>
<dbReference type="GO" id="GO:0004088">
    <property type="term" value="F:carbamoyl-phosphate synthase (glutamine-hydrolyzing) activity"/>
    <property type="evidence" value="ECO:0007669"/>
    <property type="project" value="TreeGrafter"/>
</dbReference>
<dbReference type="GO" id="GO:0006541">
    <property type="term" value="P:glutamine metabolic process"/>
    <property type="evidence" value="ECO:0007669"/>
    <property type="project" value="TreeGrafter"/>
</dbReference>
<comment type="catalytic activity">
    <reaction evidence="5">
        <text>hydrogencarbonate + NH4(+) + 2 ATP = carbamoyl phosphate + 2 ADP + phosphate + 2 H(+)</text>
        <dbReference type="Rhea" id="RHEA:18029"/>
        <dbReference type="ChEBI" id="CHEBI:15378"/>
        <dbReference type="ChEBI" id="CHEBI:17544"/>
        <dbReference type="ChEBI" id="CHEBI:28938"/>
        <dbReference type="ChEBI" id="CHEBI:30616"/>
        <dbReference type="ChEBI" id="CHEBI:43474"/>
        <dbReference type="ChEBI" id="CHEBI:58228"/>
        <dbReference type="ChEBI" id="CHEBI:456216"/>
        <dbReference type="EC" id="6.3.4.16"/>
    </reaction>
</comment>
<keyword evidence="2" id="KW-0547">Nucleotide-binding</keyword>
<evidence type="ECO:0000256" key="5">
    <source>
        <dbReference type="ARBA" id="ARBA00047359"/>
    </source>
</evidence>
<keyword evidence="3" id="KW-0067">ATP-binding</keyword>
<dbReference type="OrthoDB" id="1924069at2759"/>
<dbReference type="GO" id="GO:0004087">
    <property type="term" value="F:carbamoyl-phosphate synthase (ammonia) activity"/>
    <property type="evidence" value="ECO:0007669"/>
    <property type="project" value="UniProtKB-EC"/>
</dbReference>
<evidence type="ECO:0000313" key="7">
    <source>
        <dbReference type="EMBL" id="KAF4666185.1"/>
    </source>
</evidence>
<dbReference type="PROSITE" id="PS00866">
    <property type="entry name" value="CPSASE_1"/>
    <property type="match status" value="1"/>
</dbReference>
<sequence length="159" mass="17748">MLCDSLGIDQPEWSAFATFEEARHFANRVKYPVLVRPSYVLSGAAMRCVYDDEELERFLKTAAVVAQDHPVVVSKYIENAKEVEMDAVGCAGEIVNYAISEHVQNAGVHSGDATILLPAQKLYVETHRRIKKVSQKLCKALNISGPFNIQFMCKENEVS</sequence>
<organism evidence="7 8">
    <name type="scientific">Perkinsus chesapeaki</name>
    <name type="common">Clam parasite</name>
    <name type="synonym">Perkinsus andrewsi</name>
    <dbReference type="NCBI Taxonomy" id="330153"/>
    <lineage>
        <taxon>Eukaryota</taxon>
        <taxon>Sar</taxon>
        <taxon>Alveolata</taxon>
        <taxon>Perkinsozoa</taxon>
        <taxon>Perkinsea</taxon>
        <taxon>Perkinsida</taxon>
        <taxon>Perkinsidae</taxon>
        <taxon>Perkinsus</taxon>
    </lineage>
</organism>
<dbReference type="GO" id="GO:0005737">
    <property type="term" value="C:cytoplasm"/>
    <property type="evidence" value="ECO:0007669"/>
    <property type="project" value="TreeGrafter"/>
</dbReference>
<dbReference type="EMBL" id="JAAPAO010000241">
    <property type="protein sequence ID" value="KAF4666185.1"/>
    <property type="molecule type" value="Genomic_DNA"/>
</dbReference>
<evidence type="ECO:0000313" key="8">
    <source>
        <dbReference type="Proteomes" id="UP000591131"/>
    </source>
</evidence>
<dbReference type="FunFam" id="3.30.1490.20:FF:000001">
    <property type="entry name" value="Carbamoyl-phosphate synthase large chain"/>
    <property type="match status" value="1"/>
</dbReference>
<dbReference type="SUPFAM" id="SSF56059">
    <property type="entry name" value="Glutathione synthetase ATP-binding domain-like"/>
    <property type="match status" value="1"/>
</dbReference>
<accession>A0A7J6M3Z6</accession>
<gene>
    <name evidence="7" type="ORF">FOL47_004228</name>
</gene>
<keyword evidence="1" id="KW-0436">Ligase</keyword>
<evidence type="ECO:0000256" key="2">
    <source>
        <dbReference type="ARBA" id="ARBA00022741"/>
    </source>
</evidence>
<dbReference type="PANTHER" id="PTHR11405">
    <property type="entry name" value="CARBAMOYLTRANSFERASE FAMILY MEMBER"/>
    <property type="match status" value="1"/>
</dbReference>
<evidence type="ECO:0000256" key="1">
    <source>
        <dbReference type="ARBA" id="ARBA00022598"/>
    </source>
</evidence>
<protein>
    <recommendedName>
        <fullName evidence="4">carbamoyl-phosphate synthase (ammonia)</fullName>
        <ecNumber evidence="4">6.3.4.16</ecNumber>
    </recommendedName>
</protein>
<name>A0A7J6M3Z6_PERCH</name>
<keyword evidence="8" id="KW-1185">Reference proteome</keyword>
<dbReference type="Proteomes" id="UP000591131">
    <property type="component" value="Unassembled WGS sequence"/>
</dbReference>
<dbReference type="PANTHER" id="PTHR11405:SF5">
    <property type="entry name" value="CAD PROTEIN"/>
    <property type="match status" value="1"/>
</dbReference>
<evidence type="ECO:0000256" key="3">
    <source>
        <dbReference type="ARBA" id="ARBA00022840"/>
    </source>
</evidence>
<evidence type="ECO:0000256" key="4">
    <source>
        <dbReference type="ARBA" id="ARBA00044063"/>
    </source>
</evidence>
<dbReference type="Gene3D" id="3.30.470.20">
    <property type="entry name" value="ATP-grasp fold, B domain"/>
    <property type="match status" value="1"/>
</dbReference>
<proteinExistence type="predicted"/>
<dbReference type="InterPro" id="IPR005479">
    <property type="entry name" value="CPAse_ATP-bd"/>
</dbReference>
<evidence type="ECO:0000259" key="6">
    <source>
        <dbReference type="PROSITE" id="PS00866"/>
    </source>
</evidence>
<reference evidence="7 8" key="1">
    <citation type="submission" date="2020-04" db="EMBL/GenBank/DDBJ databases">
        <title>Perkinsus chesapeaki whole genome sequence.</title>
        <authorList>
            <person name="Bogema D.R."/>
        </authorList>
    </citation>
    <scope>NUCLEOTIDE SEQUENCE [LARGE SCALE GENOMIC DNA]</scope>
    <source>
        <strain evidence="7">ATCC PRA-425</strain>
    </source>
</reference>
<dbReference type="Pfam" id="PF02786">
    <property type="entry name" value="CPSase_L_D2"/>
    <property type="match status" value="1"/>
</dbReference>